<dbReference type="SUPFAM" id="SSF100950">
    <property type="entry name" value="NagB/RpiA/CoA transferase-like"/>
    <property type="match status" value="1"/>
</dbReference>
<dbReference type="GO" id="GO:0006014">
    <property type="term" value="P:D-ribose metabolic process"/>
    <property type="evidence" value="ECO:0007669"/>
    <property type="project" value="TreeGrafter"/>
</dbReference>
<dbReference type="GO" id="GO:0005737">
    <property type="term" value="C:cytoplasm"/>
    <property type="evidence" value="ECO:0007669"/>
    <property type="project" value="TreeGrafter"/>
</dbReference>
<dbReference type="SUPFAM" id="SSF75445">
    <property type="entry name" value="D-ribose-5-phosphate isomerase (RpiA), lid domain"/>
    <property type="match status" value="1"/>
</dbReference>
<dbReference type="RefSeq" id="XP_500588.1">
    <property type="nucleotide sequence ID" value="XM_500588.1"/>
</dbReference>
<dbReference type="InterPro" id="IPR037171">
    <property type="entry name" value="NagB/RpiA_transferase-like"/>
</dbReference>
<evidence type="ECO:0000256" key="2">
    <source>
        <dbReference type="ARBA" id="ARBA00004988"/>
    </source>
</evidence>
<organism evidence="9 11">
    <name type="scientific">Yarrowia lipolytica</name>
    <name type="common">Candida lipolytica</name>
    <dbReference type="NCBI Taxonomy" id="4952"/>
    <lineage>
        <taxon>Eukaryota</taxon>
        <taxon>Fungi</taxon>
        <taxon>Dikarya</taxon>
        <taxon>Ascomycota</taxon>
        <taxon>Saccharomycotina</taxon>
        <taxon>Dipodascomycetes</taxon>
        <taxon>Dipodascales</taxon>
        <taxon>Dipodascales incertae sedis</taxon>
        <taxon>Yarrowia</taxon>
    </lineage>
</organism>
<evidence type="ECO:0000313" key="10">
    <source>
        <dbReference type="EMBL" id="RDW24589.1"/>
    </source>
</evidence>
<dbReference type="EMBL" id="CP017554">
    <property type="protein sequence ID" value="AOW01332.1"/>
    <property type="molecule type" value="Genomic_DNA"/>
</dbReference>
<dbReference type="GO" id="GO:0009052">
    <property type="term" value="P:pentose-phosphate shunt, non-oxidative branch"/>
    <property type="evidence" value="ECO:0007669"/>
    <property type="project" value="InterPro"/>
</dbReference>
<evidence type="ECO:0000256" key="8">
    <source>
        <dbReference type="ARBA" id="ARBA00032273"/>
    </source>
</evidence>
<dbReference type="OMA" id="ACHVQEK"/>
<proteinExistence type="inferred from homology"/>
<comment type="similarity">
    <text evidence="3">Belongs to the ribose 5-phosphate isomerase family.</text>
</comment>
<evidence type="ECO:0000256" key="5">
    <source>
        <dbReference type="ARBA" id="ARBA00019150"/>
    </source>
</evidence>
<reference evidence="9 11" key="1">
    <citation type="journal article" date="2016" name="PLoS ONE">
        <title>Sequence Assembly of Yarrowia lipolytica Strain W29/CLIB89 Shows Transposable Element Diversity.</title>
        <authorList>
            <person name="Magnan C."/>
            <person name="Yu J."/>
            <person name="Chang I."/>
            <person name="Jahn E."/>
            <person name="Kanomata Y."/>
            <person name="Wu J."/>
            <person name="Zeller M."/>
            <person name="Oakes M."/>
            <person name="Baldi P."/>
            <person name="Sandmeyer S."/>
        </authorList>
    </citation>
    <scope>NUCLEOTIDE SEQUENCE [LARGE SCALE GENOMIC DNA]</scope>
    <source>
        <strain evidence="9">CLIB89</strain>
        <strain evidence="11">CLIB89(W29)</strain>
    </source>
</reference>
<comment type="catalytic activity">
    <reaction evidence="1">
        <text>aldehydo-D-ribose 5-phosphate = D-ribulose 5-phosphate</text>
        <dbReference type="Rhea" id="RHEA:14657"/>
        <dbReference type="ChEBI" id="CHEBI:58121"/>
        <dbReference type="ChEBI" id="CHEBI:58273"/>
        <dbReference type="EC" id="5.3.1.6"/>
    </reaction>
</comment>
<dbReference type="SMR" id="A0A1H6PXT0"/>
<dbReference type="Gene3D" id="3.40.50.1360">
    <property type="match status" value="1"/>
</dbReference>
<evidence type="ECO:0000256" key="6">
    <source>
        <dbReference type="ARBA" id="ARBA00023235"/>
    </source>
</evidence>
<dbReference type="AlphaFoldDB" id="A0A1H6PXT0"/>
<keyword evidence="6 10" id="KW-0413">Isomerase</keyword>
<evidence type="ECO:0000256" key="7">
    <source>
        <dbReference type="ARBA" id="ARBA00029734"/>
    </source>
</evidence>
<evidence type="ECO:0000256" key="1">
    <source>
        <dbReference type="ARBA" id="ARBA00001713"/>
    </source>
</evidence>
<dbReference type="eggNOG" id="KOG3075">
    <property type="taxonomic scope" value="Eukaryota"/>
</dbReference>
<protein>
    <recommendedName>
        <fullName evidence="5">Ribose-5-phosphate isomerase</fullName>
        <ecNumber evidence="4">5.3.1.6</ecNumber>
    </recommendedName>
    <alternativeName>
        <fullName evidence="8">D-ribose-5-phosphate ketol-isomerase</fullName>
    </alternativeName>
    <alternativeName>
        <fullName evidence="7">Phosphoriboisomerase</fullName>
    </alternativeName>
</protein>
<dbReference type="PANTHER" id="PTHR11934:SF0">
    <property type="entry name" value="RIBOSE-5-PHOSPHATE ISOMERASE"/>
    <property type="match status" value="1"/>
</dbReference>
<evidence type="ECO:0000256" key="3">
    <source>
        <dbReference type="ARBA" id="ARBA00008088"/>
    </source>
</evidence>
<dbReference type="VEuPathDB" id="FungiDB:YALI1_B09025g"/>
<dbReference type="CDD" id="cd01398">
    <property type="entry name" value="RPI_A"/>
    <property type="match status" value="1"/>
</dbReference>
<dbReference type="FunFam" id="3.30.70.260:FF:000053">
    <property type="entry name" value="Ribose-5-phosphate isomerase, putative"/>
    <property type="match status" value="1"/>
</dbReference>
<dbReference type="UniPathway" id="UPA00115">
    <property type="reaction ID" value="UER00412"/>
</dbReference>
<dbReference type="OrthoDB" id="1555531at2759"/>
<dbReference type="Proteomes" id="UP000182444">
    <property type="component" value="Chromosome 1B"/>
</dbReference>
<gene>
    <name evidence="10" type="ORF">B0I71DRAFT_134076</name>
    <name evidence="9" type="ORF">YALI1_B09025g</name>
</gene>
<comment type="pathway">
    <text evidence="2">Carbohydrate degradation; pentose phosphate pathway; D-ribose 5-phosphate from D-ribulose 5-phosphate (non-oxidative stage): step 1/1.</text>
</comment>
<reference evidence="10 12" key="2">
    <citation type="submission" date="2018-07" db="EMBL/GenBank/DDBJ databases">
        <title>Draft Genome Assemblies for Five Robust Yarrowia lipolytica Strains Exhibiting High Lipid Production and Pentose Sugar Utilization and Sugar Alcohol Secretion from Undetoxified Lignocellulosic Biomass Hydrolysates.</title>
        <authorList>
            <consortium name="DOE Joint Genome Institute"/>
            <person name="Walker C."/>
            <person name="Ryu S."/>
            <person name="Na H."/>
            <person name="Zane M."/>
            <person name="LaButti K."/>
            <person name="Lipzen A."/>
            <person name="Haridas S."/>
            <person name="Barry K."/>
            <person name="Grigoriev I.V."/>
            <person name="Quarterman J."/>
            <person name="Slininger P."/>
            <person name="Dien B."/>
            <person name="Trinh C.T."/>
        </authorList>
    </citation>
    <scope>NUCLEOTIDE SEQUENCE [LARGE SCALE GENOMIC DNA]</scope>
    <source>
        <strain evidence="10 12">YB392</strain>
    </source>
</reference>
<dbReference type="GO" id="GO:0004751">
    <property type="term" value="F:ribose-5-phosphate isomerase activity"/>
    <property type="evidence" value="ECO:0007669"/>
    <property type="project" value="UniProtKB-EC"/>
</dbReference>
<evidence type="ECO:0000313" key="12">
    <source>
        <dbReference type="Proteomes" id="UP000256601"/>
    </source>
</evidence>
<dbReference type="VEuPathDB" id="FungiDB:YALI0_B06941g"/>
<sequence>MSSELPPLEQAKRIAAHQAVEQHYPKDAKVVGIGSGSTVVYVAEKIASLPKELTKDTVFISTGFQSKQLIQNAGLRLGCIDQYSNGDLDVAFDGADETDPQLNCIKGGGACLFQEKIVAECARKFVVVADYRKQSKALGTVWIQGIPIEVVPDAYNKVIADLKKMGAQSAVLRPGSPGKAGPIITDNGNFIVDAYFGEIQPDAVKDLHIKIKLLLGVVETGLFTNADVAYFGNADGTISTITK</sequence>
<dbReference type="Pfam" id="PF06026">
    <property type="entry name" value="Rib_5-P_isom_A"/>
    <property type="match status" value="1"/>
</dbReference>
<name>A0A1H6PXT0_YARLL</name>
<dbReference type="FunFam" id="3.40.50.1360:FF:000014">
    <property type="entry name" value="Ribose 5-phosphate isomerase"/>
    <property type="match status" value="1"/>
</dbReference>
<dbReference type="Proteomes" id="UP000256601">
    <property type="component" value="Unassembled WGS sequence"/>
</dbReference>
<dbReference type="Gene3D" id="3.30.70.260">
    <property type="match status" value="1"/>
</dbReference>
<evidence type="ECO:0000313" key="11">
    <source>
        <dbReference type="Proteomes" id="UP000182444"/>
    </source>
</evidence>
<accession>A0A1H6PXT0</accession>
<dbReference type="InterPro" id="IPR004788">
    <property type="entry name" value="Ribose5P_isomerase_type_A"/>
</dbReference>
<evidence type="ECO:0000256" key="4">
    <source>
        <dbReference type="ARBA" id="ARBA00011959"/>
    </source>
</evidence>
<dbReference type="PANTHER" id="PTHR11934">
    <property type="entry name" value="RIBOSE-5-PHOSPHATE ISOMERASE"/>
    <property type="match status" value="1"/>
</dbReference>
<dbReference type="KEGG" id="yli:2906709"/>
<evidence type="ECO:0000313" key="9">
    <source>
        <dbReference type="EMBL" id="AOW01332.1"/>
    </source>
</evidence>
<dbReference type="GeneID" id="2906709"/>
<dbReference type="EC" id="5.3.1.6" evidence="4"/>
<dbReference type="EMBL" id="KZ859028">
    <property type="protein sequence ID" value="RDW24589.1"/>
    <property type="molecule type" value="Genomic_DNA"/>
</dbReference>
<dbReference type="NCBIfam" id="TIGR00021">
    <property type="entry name" value="rpiA"/>
    <property type="match status" value="1"/>
</dbReference>